<feature type="compositionally biased region" description="Basic and acidic residues" evidence="1">
    <location>
        <begin position="549"/>
        <end position="575"/>
    </location>
</feature>
<dbReference type="InterPro" id="IPR029071">
    <property type="entry name" value="Ubiquitin-like_domsf"/>
</dbReference>
<proteinExistence type="predicted"/>
<feature type="region of interest" description="Disordered" evidence="1">
    <location>
        <begin position="547"/>
        <end position="575"/>
    </location>
</feature>
<dbReference type="Proteomes" id="UP000789595">
    <property type="component" value="Unassembled WGS sequence"/>
</dbReference>
<protein>
    <recommendedName>
        <fullName evidence="4">Ubiquitin-like domain-containing protein</fullName>
    </recommendedName>
</protein>
<keyword evidence="3" id="KW-1185">Reference proteome</keyword>
<name>A0A8J2SL99_9STRA</name>
<dbReference type="SUPFAM" id="SSF54236">
    <property type="entry name" value="Ubiquitin-like"/>
    <property type="match status" value="1"/>
</dbReference>
<sequence length="791" mass="85885">MRDAHLICLKVADRTGTRFVACASSEWTVAQLKTVLCAASFGQKGELRLRPSEIALSLCSVQLADQRKLSDYTLVRDSVVSVRVIGADDRKPPGHLPKWLSDVELSIVSCPLAMVGCSRKADGELVAEAFQEALEAFGPVDLQQVGAWTVDGAGDGKVARRVLAVLQRELCRKAQGGDEDDVDDEAELLPLRVRRPPIGGDCVPHSVHDAIKGLMRRYFAACKHSSGTKSNDVMSRSIESACALLRKLLTEVQQSGVVVEDCAETRWGSHARGALQLAVAAPFLARVFKSHYGITGAEDLKQLDWKERRTYLMLTEAPLRLTLFILGELHYYLCQPLLDWANACSSLRFDEIGAKVLELGAASLMTPSDRRDFFPNSYAFACAAGFAASDVDAIVTKHVANFMRYMLNRLDLVRRAPYCYTFFFSPEHRQRLAQSLVAALEAYERGEGDLEAFEFCDTLGFRESDELAAALREVAAGGPLPRVLHKRIAETHGALTFGQAAAENDVHICQQLLEMNFRRPFMLSVMFFLFGSQMDLTDAILESFPDDSPELRGLRGENRGRLADEKAARGAEDAARPDVAITEADAAAVLDATTSARDDATKSKDCAAAAIAIAERRGTRAIAELPPHTDGACASCGDAAPLLASFCHDTDCDSYCALCALIAASQPGVEFCCPSCETATDRLLVDVAAQTFVTKLEAAKAASATAPAKKRARERGACSHCQTNYGVHVTGHNKSKCPFVARDGAPAPVRRVKRHRVAAADDQSLFFGETAFGDSRDETKGPAFTSCLWGM</sequence>
<evidence type="ECO:0000256" key="1">
    <source>
        <dbReference type="SAM" id="MobiDB-lite"/>
    </source>
</evidence>
<evidence type="ECO:0000313" key="2">
    <source>
        <dbReference type="EMBL" id="CAH0374498.1"/>
    </source>
</evidence>
<accession>A0A8J2SL99</accession>
<organism evidence="2 3">
    <name type="scientific">Pelagomonas calceolata</name>
    <dbReference type="NCBI Taxonomy" id="35677"/>
    <lineage>
        <taxon>Eukaryota</taxon>
        <taxon>Sar</taxon>
        <taxon>Stramenopiles</taxon>
        <taxon>Ochrophyta</taxon>
        <taxon>Pelagophyceae</taxon>
        <taxon>Pelagomonadales</taxon>
        <taxon>Pelagomonadaceae</taxon>
        <taxon>Pelagomonas</taxon>
    </lineage>
</organism>
<evidence type="ECO:0008006" key="4">
    <source>
        <dbReference type="Google" id="ProtNLM"/>
    </source>
</evidence>
<gene>
    <name evidence="2" type="ORF">PECAL_4P17830</name>
</gene>
<dbReference type="EMBL" id="CAKKNE010000004">
    <property type="protein sequence ID" value="CAH0374498.1"/>
    <property type="molecule type" value="Genomic_DNA"/>
</dbReference>
<evidence type="ECO:0000313" key="3">
    <source>
        <dbReference type="Proteomes" id="UP000789595"/>
    </source>
</evidence>
<comment type="caution">
    <text evidence="2">The sequence shown here is derived from an EMBL/GenBank/DDBJ whole genome shotgun (WGS) entry which is preliminary data.</text>
</comment>
<reference evidence="2" key="1">
    <citation type="submission" date="2021-11" db="EMBL/GenBank/DDBJ databases">
        <authorList>
            <consortium name="Genoscope - CEA"/>
            <person name="William W."/>
        </authorList>
    </citation>
    <scope>NUCLEOTIDE SEQUENCE</scope>
</reference>
<dbReference type="AlphaFoldDB" id="A0A8J2SL99"/>